<evidence type="ECO:0000256" key="2">
    <source>
        <dbReference type="ARBA" id="ARBA00004496"/>
    </source>
</evidence>
<evidence type="ECO:0000313" key="10">
    <source>
        <dbReference type="Proteomes" id="UP000612055"/>
    </source>
</evidence>
<dbReference type="AlphaFoldDB" id="A0A836BQU0"/>
<dbReference type="PROSITE" id="PS50176">
    <property type="entry name" value="ARM_REPEAT"/>
    <property type="match status" value="1"/>
</dbReference>
<dbReference type="OrthoDB" id="5559898at2759"/>
<proteinExistence type="predicted"/>
<feature type="region of interest" description="Disordered" evidence="8">
    <location>
        <begin position="545"/>
        <end position="595"/>
    </location>
</feature>
<feature type="repeat" description="ARM" evidence="7">
    <location>
        <begin position="351"/>
        <end position="393"/>
    </location>
</feature>
<dbReference type="SMART" id="SM00185">
    <property type="entry name" value="ARM"/>
    <property type="match status" value="5"/>
</dbReference>
<dbReference type="EMBL" id="JAEHOE010000128">
    <property type="protein sequence ID" value="KAG2485485.1"/>
    <property type="molecule type" value="Genomic_DNA"/>
</dbReference>
<keyword evidence="10" id="KW-1185">Reference proteome</keyword>
<comment type="caution">
    <text evidence="9">The sequence shown here is derived from an EMBL/GenBank/DDBJ whole genome shotgun (WGS) entry which is preliminary data.</text>
</comment>
<evidence type="ECO:0000256" key="5">
    <source>
        <dbReference type="ARBA" id="ARBA00023242"/>
    </source>
</evidence>
<dbReference type="InterPro" id="IPR011989">
    <property type="entry name" value="ARM-like"/>
</dbReference>
<accession>A0A836BQU0</accession>
<dbReference type="SUPFAM" id="SSF48371">
    <property type="entry name" value="ARM repeat"/>
    <property type="match status" value="2"/>
</dbReference>
<gene>
    <name evidence="9" type="ORF">HYH03_015759</name>
</gene>
<dbReference type="InterPro" id="IPR021133">
    <property type="entry name" value="HEAT_type_2"/>
</dbReference>
<evidence type="ECO:0000256" key="3">
    <source>
        <dbReference type="ARBA" id="ARBA00022490"/>
    </source>
</evidence>
<dbReference type="GO" id="GO:0005737">
    <property type="term" value="C:cytoplasm"/>
    <property type="evidence" value="ECO:0007669"/>
    <property type="project" value="UniProtKB-SubCell"/>
</dbReference>
<evidence type="ECO:0000313" key="9">
    <source>
        <dbReference type="EMBL" id="KAG2485485.1"/>
    </source>
</evidence>
<dbReference type="GO" id="GO:0043161">
    <property type="term" value="P:proteasome-mediated ubiquitin-dependent protein catabolic process"/>
    <property type="evidence" value="ECO:0007669"/>
    <property type="project" value="TreeGrafter"/>
</dbReference>
<dbReference type="PANTHER" id="PTHR15651:SF7">
    <property type="entry name" value="ARMADILLO REPEAT-CONTAINING PROTEIN 8"/>
    <property type="match status" value="1"/>
</dbReference>
<evidence type="ECO:0000256" key="6">
    <source>
        <dbReference type="PROSITE-ProRule" id="PRU00103"/>
    </source>
</evidence>
<evidence type="ECO:0000256" key="1">
    <source>
        <dbReference type="ARBA" id="ARBA00004123"/>
    </source>
</evidence>
<dbReference type="Pfam" id="PF00514">
    <property type="entry name" value="Arm"/>
    <property type="match status" value="1"/>
</dbReference>
<dbReference type="InterPro" id="IPR038739">
    <property type="entry name" value="ARMC8/Vid28"/>
</dbReference>
<protein>
    <recommendedName>
        <fullName evidence="11">Armadillo repeat-containing protein 8</fullName>
    </recommendedName>
</protein>
<dbReference type="InterPro" id="IPR000225">
    <property type="entry name" value="Armadillo"/>
</dbReference>
<keyword evidence="3" id="KW-0963">Cytoplasm</keyword>
<dbReference type="Gene3D" id="1.25.10.10">
    <property type="entry name" value="Leucine-rich Repeat Variant"/>
    <property type="match status" value="3"/>
</dbReference>
<dbReference type="PANTHER" id="PTHR15651">
    <property type="entry name" value="ARMADILLO REPEAT-CONTAINING PROTEIN 8"/>
    <property type="match status" value="1"/>
</dbReference>
<evidence type="ECO:0000256" key="7">
    <source>
        <dbReference type="PROSITE-ProRule" id="PRU00259"/>
    </source>
</evidence>
<dbReference type="Proteomes" id="UP000612055">
    <property type="component" value="Unassembled WGS sequence"/>
</dbReference>
<name>A0A836BQU0_9CHLO</name>
<dbReference type="GO" id="GO:0034657">
    <property type="term" value="C:GID complex"/>
    <property type="evidence" value="ECO:0007669"/>
    <property type="project" value="TreeGrafter"/>
</dbReference>
<feature type="compositionally biased region" description="Low complexity" evidence="8">
    <location>
        <begin position="563"/>
        <end position="578"/>
    </location>
</feature>
<dbReference type="PROSITE" id="PS50077">
    <property type="entry name" value="HEAT_REPEAT"/>
    <property type="match status" value="1"/>
</dbReference>
<evidence type="ECO:0000256" key="8">
    <source>
        <dbReference type="SAM" id="MobiDB-lite"/>
    </source>
</evidence>
<feature type="repeat" description="HEAT" evidence="6">
    <location>
        <begin position="352"/>
        <end position="388"/>
    </location>
</feature>
<organism evidence="9 10">
    <name type="scientific">Edaphochlamys debaryana</name>
    <dbReference type="NCBI Taxonomy" id="47281"/>
    <lineage>
        <taxon>Eukaryota</taxon>
        <taxon>Viridiplantae</taxon>
        <taxon>Chlorophyta</taxon>
        <taxon>core chlorophytes</taxon>
        <taxon>Chlorophyceae</taxon>
        <taxon>CS clade</taxon>
        <taxon>Chlamydomonadales</taxon>
        <taxon>Chlamydomonadales incertae sedis</taxon>
        <taxon>Edaphochlamys</taxon>
    </lineage>
</organism>
<evidence type="ECO:0008006" key="11">
    <source>
        <dbReference type="Google" id="ProtNLM"/>
    </source>
</evidence>
<evidence type="ECO:0000256" key="4">
    <source>
        <dbReference type="ARBA" id="ARBA00022737"/>
    </source>
</evidence>
<sequence length="742" mass="72342">MVVHQLTSPSSGLPDVAAGSLRLDAPAMATVVRCLGPAAATAGSGGSGAAGGAVPAMAATVVACCCRREEERSLAIACGAPSGLLALLAESERADAQVAALEGLSLLLPAHPPACEAALARPAVTQRLTAALRDPSPATRLLAAGCIAALSRHPSCGAEQSEAMQRSALPVLLRLLANPATRPAVPAVLAALIEGSERLQKAAADADTVRLLAGLLAAEASGGAAPAVTAAGAAAVGCLASAAPAATVGPSTAAGTAATAPGLGSPGSGAGSASSCSAALREGCLRALGSLCLNRDDSRRQLLEAKVLRHIVRCLEDPCEGVRAAAALVVRALSRCVRTLRGGLLEGGRGELAPVLVKLLGDANADVRASAAAAVCNLVLDFSAAKAAVLAAGGLPALVALTAQGQPPGLRHHAAWALGNMLYRADAGVRAAVMQALPWSSLAKLAADTETGVAEQALVCLRNLALGDAAAAAATVAWVGGSHAPLAAGGSCGGGSGPVGASAAGPLADAAEAEAHEALLGLLQERIEGAAAAVAAELASRPAVAGAEGVEPMEGVESEDSEGAAGRAAGASPSAGDSRGLEHSGGSAAACSPAAPAPASASRSAAAVHALYAVANLLTGGPRLKAAVAGRRPLLGAMTALLRAGGGAEGAAAVGELALPTVWCIINLTWPAPSSAPSAATGGEAVLAGRAEQEALRARCRALSELGAEAALEGLAEEHPQRDVRERARTALEQLRRGADSC</sequence>
<reference evidence="9" key="1">
    <citation type="journal article" date="2020" name="bioRxiv">
        <title>Comparative genomics of Chlamydomonas.</title>
        <authorList>
            <person name="Craig R.J."/>
            <person name="Hasan A.R."/>
            <person name="Ness R.W."/>
            <person name="Keightley P.D."/>
        </authorList>
    </citation>
    <scope>NUCLEOTIDE SEQUENCE</scope>
    <source>
        <strain evidence="9">CCAP 11/70</strain>
    </source>
</reference>
<keyword evidence="4" id="KW-0677">Repeat</keyword>
<comment type="subcellular location">
    <subcellularLocation>
        <location evidence="2">Cytoplasm</location>
    </subcellularLocation>
    <subcellularLocation>
        <location evidence="1">Nucleus</location>
    </subcellularLocation>
</comment>
<dbReference type="GO" id="GO:0005634">
    <property type="term" value="C:nucleus"/>
    <property type="evidence" value="ECO:0007669"/>
    <property type="project" value="UniProtKB-SubCell"/>
</dbReference>
<dbReference type="InterPro" id="IPR016024">
    <property type="entry name" value="ARM-type_fold"/>
</dbReference>
<keyword evidence="5" id="KW-0539">Nucleus</keyword>